<feature type="transmembrane region" description="Helical" evidence="1">
    <location>
        <begin position="214"/>
        <end position="234"/>
    </location>
</feature>
<gene>
    <name evidence="2" type="ORF">C2G38_2030341</name>
</gene>
<keyword evidence="1" id="KW-0812">Transmembrane</keyword>
<keyword evidence="3" id="KW-1185">Reference proteome</keyword>
<dbReference type="STRING" id="44941.A0A397VWJ3"/>
<name>A0A397VWJ3_9GLOM</name>
<dbReference type="SUPFAM" id="SSF52058">
    <property type="entry name" value="L domain-like"/>
    <property type="match status" value="1"/>
</dbReference>
<keyword evidence="1" id="KW-0472">Membrane</keyword>
<dbReference type="InterPro" id="IPR032675">
    <property type="entry name" value="LRR_dom_sf"/>
</dbReference>
<reference evidence="2 3" key="1">
    <citation type="submission" date="2018-06" db="EMBL/GenBank/DDBJ databases">
        <title>Comparative genomics reveals the genomic features of Rhizophagus irregularis, R. cerebriforme, R. diaphanum and Gigaspora rosea, and their symbiotic lifestyle signature.</title>
        <authorList>
            <person name="Morin E."/>
            <person name="San Clemente H."/>
            <person name="Chen E.C.H."/>
            <person name="De La Providencia I."/>
            <person name="Hainaut M."/>
            <person name="Kuo A."/>
            <person name="Kohler A."/>
            <person name="Murat C."/>
            <person name="Tang N."/>
            <person name="Roy S."/>
            <person name="Loubradou J."/>
            <person name="Henrissat B."/>
            <person name="Grigoriev I.V."/>
            <person name="Corradi N."/>
            <person name="Roux C."/>
            <person name="Martin F.M."/>
        </authorList>
    </citation>
    <scope>NUCLEOTIDE SEQUENCE [LARGE SCALE GENOMIC DNA]</scope>
    <source>
        <strain evidence="2 3">DAOM 194757</strain>
    </source>
</reference>
<evidence type="ECO:0000313" key="3">
    <source>
        <dbReference type="Proteomes" id="UP000266673"/>
    </source>
</evidence>
<dbReference type="EMBL" id="QKWP01000140">
    <property type="protein sequence ID" value="RIB26318.1"/>
    <property type="molecule type" value="Genomic_DNA"/>
</dbReference>
<keyword evidence="1" id="KW-1133">Transmembrane helix</keyword>
<organism evidence="2 3">
    <name type="scientific">Gigaspora rosea</name>
    <dbReference type="NCBI Taxonomy" id="44941"/>
    <lineage>
        <taxon>Eukaryota</taxon>
        <taxon>Fungi</taxon>
        <taxon>Fungi incertae sedis</taxon>
        <taxon>Mucoromycota</taxon>
        <taxon>Glomeromycotina</taxon>
        <taxon>Glomeromycetes</taxon>
        <taxon>Diversisporales</taxon>
        <taxon>Gigasporaceae</taxon>
        <taxon>Gigaspora</taxon>
    </lineage>
</organism>
<sequence>MVNAQTWLDQNYPANGTCIRVEDKENYGKTINQIVNLDISNQNLEGHLRLSDSLSSLKKLNCSFNNITQITWNLLPNLEDLDKSHNQLAGSNFALPNSPSIKKLNFSYNSISAYYFETPNLAYLDVTSNLLTILDLHTTANLVELKCSNNQISNLTLTQSPKLVLFDCLGVRFVSTSNITPTTTYSSFTTSSPILTTTTIYTNNPALLGSTIGLGIYSGISTLCWLILSFAFIYKHLSLKTVIPTPGDSSTSKI</sequence>
<comment type="caution">
    <text evidence="2">The sequence shown here is derived from an EMBL/GenBank/DDBJ whole genome shotgun (WGS) entry which is preliminary data.</text>
</comment>
<evidence type="ECO:0000256" key="1">
    <source>
        <dbReference type="SAM" id="Phobius"/>
    </source>
</evidence>
<dbReference type="OrthoDB" id="204638at2759"/>
<dbReference type="AlphaFoldDB" id="A0A397VWJ3"/>
<dbReference type="Proteomes" id="UP000266673">
    <property type="component" value="Unassembled WGS sequence"/>
</dbReference>
<protein>
    <submittedName>
        <fullName evidence="2">Uncharacterized protein</fullName>
    </submittedName>
</protein>
<accession>A0A397VWJ3</accession>
<evidence type="ECO:0000313" key="2">
    <source>
        <dbReference type="EMBL" id="RIB26318.1"/>
    </source>
</evidence>
<dbReference type="Gene3D" id="3.80.10.10">
    <property type="entry name" value="Ribonuclease Inhibitor"/>
    <property type="match status" value="1"/>
</dbReference>
<proteinExistence type="predicted"/>